<keyword evidence="3" id="KW-1185">Reference proteome</keyword>
<dbReference type="EMBL" id="AMEP01000164">
    <property type="protein sequence ID" value="EKX96105.1"/>
    <property type="molecule type" value="Genomic_DNA"/>
</dbReference>
<protein>
    <submittedName>
        <fullName evidence="2">Glycosyltransferase, group 2 family protein</fullName>
    </submittedName>
</protein>
<accession>L1MYC0</accession>
<keyword evidence="2" id="KW-0808">Transferase</keyword>
<feature type="domain" description="Glycosyltransferase 2-like" evidence="1">
    <location>
        <begin position="7"/>
        <end position="133"/>
    </location>
</feature>
<evidence type="ECO:0000313" key="2">
    <source>
        <dbReference type="EMBL" id="EKX96105.1"/>
    </source>
</evidence>
<dbReference type="Gene3D" id="3.90.550.10">
    <property type="entry name" value="Spore Coat Polysaccharide Biosynthesis Protein SpsA, Chain A"/>
    <property type="match status" value="1"/>
</dbReference>
<name>L1MYC0_9BACT</name>
<comment type="caution">
    <text evidence="2">The sequence shown here is derived from an EMBL/GenBank/DDBJ whole genome shotgun (WGS) entry which is preliminary data.</text>
</comment>
<dbReference type="STRING" id="1127699.HMPREF9151_02507"/>
<dbReference type="PANTHER" id="PTHR22916:SF3">
    <property type="entry name" value="UDP-GLCNAC:BETAGAL BETA-1,3-N-ACETYLGLUCOSAMINYLTRANSFERASE-LIKE PROTEIN 1"/>
    <property type="match status" value="1"/>
</dbReference>
<dbReference type="HOGENOM" id="CLU_025996_25_1_10"/>
<reference evidence="2 3" key="1">
    <citation type="submission" date="2012-05" db="EMBL/GenBank/DDBJ databases">
        <authorList>
            <person name="Weinstock G."/>
            <person name="Sodergren E."/>
            <person name="Lobos E.A."/>
            <person name="Fulton L."/>
            <person name="Fulton R."/>
            <person name="Courtney L."/>
            <person name="Fronick C."/>
            <person name="O'Laughlin M."/>
            <person name="Godfrey J."/>
            <person name="Wilson R.M."/>
            <person name="Miner T."/>
            <person name="Farmer C."/>
            <person name="Delehaunty K."/>
            <person name="Cordes M."/>
            <person name="Minx P."/>
            <person name="Tomlinson C."/>
            <person name="Chen J."/>
            <person name="Wollam A."/>
            <person name="Pepin K.H."/>
            <person name="Bhonagiri V."/>
            <person name="Zhang X."/>
            <person name="Suruliraj S."/>
            <person name="Warren W."/>
            <person name="Mitreva M."/>
            <person name="Mardis E.R."/>
            <person name="Wilson R.K."/>
        </authorList>
    </citation>
    <scope>NUCLEOTIDE SEQUENCE [LARGE SCALE GENOMIC DNA]</scope>
    <source>
        <strain evidence="2 3">F0055</strain>
    </source>
</reference>
<dbReference type="PATRIC" id="fig|1127699.3.peg.2301"/>
<evidence type="ECO:0000313" key="3">
    <source>
        <dbReference type="Proteomes" id="UP000010433"/>
    </source>
</evidence>
<proteinExistence type="predicted"/>
<dbReference type="InterPro" id="IPR029044">
    <property type="entry name" value="Nucleotide-diphossugar_trans"/>
</dbReference>
<dbReference type="InterPro" id="IPR001173">
    <property type="entry name" value="Glyco_trans_2-like"/>
</dbReference>
<dbReference type="RefSeq" id="WP_009161367.1">
    <property type="nucleotide sequence ID" value="NZ_KB290963.1"/>
</dbReference>
<dbReference type="Pfam" id="PF00535">
    <property type="entry name" value="Glycos_transf_2"/>
    <property type="match status" value="1"/>
</dbReference>
<dbReference type="AlphaFoldDB" id="L1MYC0"/>
<evidence type="ECO:0000259" key="1">
    <source>
        <dbReference type="Pfam" id="PF00535"/>
    </source>
</evidence>
<dbReference type="SUPFAM" id="SSF53448">
    <property type="entry name" value="Nucleotide-diphospho-sugar transferases"/>
    <property type="match status" value="1"/>
</dbReference>
<dbReference type="OrthoDB" id="6307329at2"/>
<gene>
    <name evidence="2" type="ORF">HMPREF9151_02507</name>
</gene>
<organism evidence="2 3">
    <name type="scientific">Hoylesella saccharolytica F0055</name>
    <dbReference type="NCBI Taxonomy" id="1127699"/>
    <lineage>
        <taxon>Bacteria</taxon>
        <taxon>Pseudomonadati</taxon>
        <taxon>Bacteroidota</taxon>
        <taxon>Bacteroidia</taxon>
        <taxon>Bacteroidales</taxon>
        <taxon>Prevotellaceae</taxon>
        <taxon>Hoylesella</taxon>
    </lineage>
</organism>
<dbReference type="PANTHER" id="PTHR22916">
    <property type="entry name" value="GLYCOSYLTRANSFERASE"/>
    <property type="match status" value="1"/>
</dbReference>
<dbReference type="GO" id="GO:0016758">
    <property type="term" value="F:hexosyltransferase activity"/>
    <property type="evidence" value="ECO:0007669"/>
    <property type="project" value="UniProtKB-ARBA"/>
</dbReference>
<dbReference type="Proteomes" id="UP000010433">
    <property type="component" value="Unassembled WGS sequence"/>
</dbReference>
<sequence>MIKHKISVVIPVYKAEFFLRICIDSILKQTFKDFEIILINDGSPDSSGQICDEYAAQYQNIIVIHQENAGINKARYTGVKKATSDWITFVDNDDTLPIDALERLYAQTENTELVIGSFVNLEVDENLSLEQYRQGVIDSTLIPPQPWGKLYRKELFSENTFDFPREIDGAEDLIMSIRILFSLTRSPRFVKKSVYNFMRHTSSASHTIKKTLDYEYLFDDCRVNSVPIEQRERYMKSILRNRINGLIGVAINFPQDVAKKEHPFFERINTDIKEYHYKTNIREKLLLHSHSSLLMKGIAYQRMISLSLRYRLHLLFSKINGE</sequence>
<dbReference type="CDD" id="cd00761">
    <property type="entry name" value="Glyco_tranf_GTA_type"/>
    <property type="match status" value="1"/>
</dbReference>